<name>A0A3S9HIM9_9BURK</name>
<proteinExistence type="predicted"/>
<sequence>MKLYIEPPEDEQIRPGEIHLHIRFRPANMLGILLVVLMHALLLYYLLHLKTHKKEGDTESPQSPIVLMFDAPKAATAARAEPKKAQSKPVLSKPVSQPKRITPLIAEAATPLPPPDSTAPQGMDMSSMLNAARERRRMQEENAAQENQQAQQGSRGLSPQEVAEANVKRSMQQANGRQGTNGVFQIISKSTRTASFSFRGWNPGNANNSWRQVIEVDAGLGGDVDLAIIRRMIELIRTHYKGDFNWESQRLGRVINLSARPQDSAELERFMMKEFFGS</sequence>
<dbReference type="KEGG" id="upv:EJN92_08080"/>
<feature type="region of interest" description="Disordered" evidence="1">
    <location>
        <begin position="105"/>
        <end position="124"/>
    </location>
</feature>
<feature type="compositionally biased region" description="Polar residues" evidence="1">
    <location>
        <begin position="169"/>
        <end position="179"/>
    </location>
</feature>
<keyword evidence="2" id="KW-1133">Transmembrane helix</keyword>
<evidence type="ECO:0000256" key="1">
    <source>
        <dbReference type="SAM" id="MobiDB-lite"/>
    </source>
</evidence>
<protein>
    <submittedName>
        <fullName evidence="3">Uncharacterized protein</fullName>
    </submittedName>
</protein>
<dbReference type="OrthoDB" id="8559866at2"/>
<evidence type="ECO:0000256" key="2">
    <source>
        <dbReference type="SAM" id="Phobius"/>
    </source>
</evidence>
<keyword evidence="4" id="KW-1185">Reference proteome</keyword>
<dbReference type="RefSeq" id="WP_126127348.1">
    <property type="nucleotide sequence ID" value="NZ_CP034464.1"/>
</dbReference>
<feature type="region of interest" description="Disordered" evidence="1">
    <location>
        <begin position="77"/>
        <end position="98"/>
    </location>
</feature>
<gene>
    <name evidence="3" type="ORF">EJN92_08080</name>
</gene>
<organism evidence="3 4">
    <name type="scientific">Undibacterium parvum</name>
    <dbReference type="NCBI Taxonomy" id="401471"/>
    <lineage>
        <taxon>Bacteria</taxon>
        <taxon>Pseudomonadati</taxon>
        <taxon>Pseudomonadota</taxon>
        <taxon>Betaproteobacteria</taxon>
        <taxon>Burkholderiales</taxon>
        <taxon>Oxalobacteraceae</taxon>
        <taxon>Undibacterium</taxon>
    </lineage>
</organism>
<feature type="compositionally biased region" description="Low complexity" evidence="1">
    <location>
        <begin position="141"/>
        <end position="152"/>
    </location>
</feature>
<accession>A0A3S9HIM9</accession>
<keyword evidence="2" id="KW-0812">Transmembrane</keyword>
<feature type="transmembrane region" description="Helical" evidence="2">
    <location>
        <begin position="29"/>
        <end position="47"/>
    </location>
</feature>
<feature type="region of interest" description="Disordered" evidence="1">
    <location>
        <begin position="134"/>
        <end position="179"/>
    </location>
</feature>
<dbReference type="Proteomes" id="UP000275663">
    <property type="component" value="Chromosome"/>
</dbReference>
<evidence type="ECO:0000313" key="4">
    <source>
        <dbReference type="Proteomes" id="UP000275663"/>
    </source>
</evidence>
<evidence type="ECO:0000313" key="3">
    <source>
        <dbReference type="EMBL" id="AZP11966.1"/>
    </source>
</evidence>
<dbReference type="AlphaFoldDB" id="A0A3S9HIM9"/>
<dbReference type="EMBL" id="CP034464">
    <property type="protein sequence ID" value="AZP11966.1"/>
    <property type="molecule type" value="Genomic_DNA"/>
</dbReference>
<keyword evidence="2" id="KW-0472">Membrane</keyword>
<reference evidence="3 4" key="1">
    <citation type="journal article" date="2011" name="Int. J. Syst. Evol. Microbiol.">
        <title>Description of Undibacterium oligocarboniphilum sp. nov., isolated from purified water, and Undibacterium pigrum strain CCUG 49012 as the type strain of Undibacterium parvum sp. nov., and emended descriptions of the genus Undibacterium and the species Undibacterium pigrum.</title>
        <authorList>
            <person name="Eder W."/>
            <person name="Wanner G."/>
            <person name="Ludwig W."/>
            <person name="Busse H.J."/>
            <person name="Ziemke-Kageler F."/>
            <person name="Lang E."/>
        </authorList>
    </citation>
    <scope>NUCLEOTIDE SEQUENCE [LARGE SCALE GENOMIC DNA]</scope>
    <source>
        <strain evidence="3 4">DSM 23061</strain>
    </source>
</reference>